<organism evidence="1">
    <name type="scientific">viral metagenome</name>
    <dbReference type="NCBI Taxonomy" id="1070528"/>
    <lineage>
        <taxon>unclassified sequences</taxon>
        <taxon>metagenomes</taxon>
        <taxon>organismal metagenomes</taxon>
    </lineage>
</organism>
<proteinExistence type="predicted"/>
<sequence length="166" mass="19345">MGIDLYCIEQTFSCSYTYWHNIRNSVIKATFTYISIEINSDKITDNNEVIYVNDLKNIIDQIERQTKDGNYLGHFVKMCHSIPNINCLIYFGLEGLASFCNKNDCEGFYSVADSYSICELFKTIKPYLVKNMEVIESNDNHIYCSIEKLEKVFEESFEKRTNITIT</sequence>
<accession>A0A6C0AQY6</accession>
<name>A0A6C0AQY6_9ZZZZ</name>
<reference evidence="1" key="1">
    <citation type="journal article" date="2020" name="Nature">
        <title>Giant virus diversity and host interactions through global metagenomics.</title>
        <authorList>
            <person name="Schulz F."/>
            <person name="Roux S."/>
            <person name="Paez-Espino D."/>
            <person name="Jungbluth S."/>
            <person name="Walsh D.A."/>
            <person name="Denef V.J."/>
            <person name="McMahon K.D."/>
            <person name="Konstantinidis K.T."/>
            <person name="Eloe-Fadrosh E.A."/>
            <person name="Kyrpides N.C."/>
            <person name="Woyke T."/>
        </authorList>
    </citation>
    <scope>NUCLEOTIDE SEQUENCE</scope>
    <source>
        <strain evidence="1">GVMAG-S-1101165-79</strain>
    </source>
</reference>
<dbReference type="AlphaFoldDB" id="A0A6C0AQY6"/>
<protein>
    <submittedName>
        <fullName evidence="1">Uncharacterized protein</fullName>
    </submittedName>
</protein>
<dbReference type="EMBL" id="MN740765">
    <property type="protein sequence ID" value="QHS82317.1"/>
    <property type="molecule type" value="Genomic_DNA"/>
</dbReference>
<evidence type="ECO:0000313" key="1">
    <source>
        <dbReference type="EMBL" id="QHS82317.1"/>
    </source>
</evidence>